<dbReference type="AlphaFoldDB" id="A0A382E6Y5"/>
<organism evidence="2">
    <name type="scientific">marine metagenome</name>
    <dbReference type="NCBI Taxonomy" id="408172"/>
    <lineage>
        <taxon>unclassified sequences</taxon>
        <taxon>metagenomes</taxon>
        <taxon>ecological metagenomes</taxon>
    </lineage>
</organism>
<dbReference type="Gene3D" id="3.40.50.410">
    <property type="entry name" value="von Willebrand factor, type A domain"/>
    <property type="match status" value="1"/>
</dbReference>
<feature type="non-terminal residue" evidence="2">
    <location>
        <position position="1"/>
    </location>
</feature>
<evidence type="ECO:0000259" key="1">
    <source>
        <dbReference type="Pfam" id="PF01882"/>
    </source>
</evidence>
<sequence>VFDKTNSQHSFIDPKVLARLSGLGLHTRIPMLGSVSGRHRSPVRGSSLEFAEYRKYVPGDDIRRMDWRAWGRSDRFYIKEFEADTNLRLCLIVDTSGSLNFTVDGISKINYIKSLAGTLAYLASRQGDAVGLYCAGKNFHTEIKPKRNATHLRIVLDELAEIKAEGETGLAESLHKAAEGIDQRALVVVISDLYIEPDILNSCFQHLRFRKHDVVTFHLLDQSEVDFDFDRPTRFVDMEGGVPIMADPSLVSKQYQQAITGYLADLETVMLDAAIDYHRVNLRDPVDEILARFLVGRKPKKK</sequence>
<protein>
    <recommendedName>
        <fullName evidence="1">DUF58 domain-containing protein</fullName>
    </recommendedName>
</protein>
<dbReference type="EMBL" id="UINC01042727">
    <property type="protein sequence ID" value="SVB45743.1"/>
    <property type="molecule type" value="Genomic_DNA"/>
</dbReference>
<dbReference type="PANTHER" id="PTHR33608">
    <property type="entry name" value="BLL2464 PROTEIN"/>
    <property type="match status" value="1"/>
</dbReference>
<proteinExistence type="predicted"/>
<accession>A0A382E6Y5</accession>
<dbReference type="Pfam" id="PF01882">
    <property type="entry name" value="DUF58"/>
    <property type="match status" value="1"/>
</dbReference>
<dbReference type="InterPro" id="IPR002881">
    <property type="entry name" value="DUF58"/>
</dbReference>
<dbReference type="PANTHER" id="PTHR33608:SF7">
    <property type="entry name" value="DUF58 DOMAIN-CONTAINING PROTEIN"/>
    <property type="match status" value="1"/>
</dbReference>
<dbReference type="InterPro" id="IPR036465">
    <property type="entry name" value="vWFA_dom_sf"/>
</dbReference>
<reference evidence="2" key="1">
    <citation type="submission" date="2018-05" db="EMBL/GenBank/DDBJ databases">
        <authorList>
            <person name="Lanie J.A."/>
            <person name="Ng W.-L."/>
            <person name="Kazmierczak K.M."/>
            <person name="Andrzejewski T.M."/>
            <person name="Davidsen T.M."/>
            <person name="Wayne K.J."/>
            <person name="Tettelin H."/>
            <person name="Glass J.I."/>
            <person name="Rusch D."/>
            <person name="Podicherti R."/>
            <person name="Tsui H.-C.T."/>
            <person name="Winkler M.E."/>
        </authorList>
    </citation>
    <scope>NUCLEOTIDE SEQUENCE</scope>
</reference>
<name>A0A382E6Y5_9ZZZZ</name>
<evidence type="ECO:0000313" key="2">
    <source>
        <dbReference type="EMBL" id="SVB45743.1"/>
    </source>
</evidence>
<dbReference type="SUPFAM" id="SSF53300">
    <property type="entry name" value="vWA-like"/>
    <property type="match status" value="1"/>
</dbReference>
<gene>
    <name evidence="2" type="ORF">METZ01_LOCUS198597</name>
</gene>
<feature type="domain" description="DUF58" evidence="1">
    <location>
        <begin position="52"/>
        <end position="247"/>
    </location>
</feature>